<evidence type="ECO:0000313" key="2">
    <source>
        <dbReference type="WBParaSite" id="PS1159_v2.g9851.t1"/>
    </source>
</evidence>
<proteinExistence type="predicted"/>
<dbReference type="WBParaSite" id="PS1159_v2.g9851.t1">
    <property type="protein sequence ID" value="PS1159_v2.g9851.t1"/>
    <property type="gene ID" value="PS1159_v2.g9851"/>
</dbReference>
<reference evidence="2" key="1">
    <citation type="submission" date="2022-11" db="UniProtKB">
        <authorList>
            <consortium name="WormBaseParasite"/>
        </authorList>
    </citation>
    <scope>IDENTIFICATION</scope>
</reference>
<evidence type="ECO:0000313" key="1">
    <source>
        <dbReference type="Proteomes" id="UP000887580"/>
    </source>
</evidence>
<name>A0AC35H059_9BILA</name>
<dbReference type="Proteomes" id="UP000887580">
    <property type="component" value="Unplaced"/>
</dbReference>
<sequence>MRIVLFFDKKSKLKLYLFFNFWFKKMRIVLFCFLLVLLCLTVSPPTMAFSLFKSKTTTPSPYRSNDVRSRTTTKPSLIKKIFGK</sequence>
<organism evidence="1 2">
    <name type="scientific">Panagrolaimus sp. PS1159</name>
    <dbReference type="NCBI Taxonomy" id="55785"/>
    <lineage>
        <taxon>Eukaryota</taxon>
        <taxon>Metazoa</taxon>
        <taxon>Ecdysozoa</taxon>
        <taxon>Nematoda</taxon>
        <taxon>Chromadorea</taxon>
        <taxon>Rhabditida</taxon>
        <taxon>Tylenchina</taxon>
        <taxon>Panagrolaimomorpha</taxon>
        <taxon>Panagrolaimoidea</taxon>
        <taxon>Panagrolaimidae</taxon>
        <taxon>Panagrolaimus</taxon>
    </lineage>
</organism>
<protein>
    <submittedName>
        <fullName evidence="2">Uncharacterized protein</fullName>
    </submittedName>
</protein>
<accession>A0AC35H059</accession>